<evidence type="ECO:0000259" key="1">
    <source>
        <dbReference type="Pfam" id="PF04666"/>
    </source>
</evidence>
<name>A0A0B1TM42_OESDE</name>
<feature type="domain" description="MGAT4 conserved region" evidence="1">
    <location>
        <begin position="5"/>
        <end position="132"/>
    </location>
</feature>
<evidence type="ECO:0000313" key="2">
    <source>
        <dbReference type="EMBL" id="KHJ96480.1"/>
    </source>
</evidence>
<dbReference type="AlphaFoldDB" id="A0A0B1TM42"/>
<dbReference type="InterPro" id="IPR006759">
    <property type="entry name" value="Glyco_transf_54"/>
</dbReference>
<dbReference type="Pfam" id="PF04666">
    <property type="entry name" value="MGAT4_cons"/>
    <property type="match status" value="1"/>
</dbReference>
<dbReference type="OrthoDB" id="2016523at2759"/>
<keyword evidence="2" id="KW-0328">Glycosyltransferase</keyword>
<dbReference type="PANTHER" id="PTHR12062:SF9">
    <property type="entry name" value="ALPHA-1,3-MANNOSYL-GLYCOPROTEIN 4-BETA-N-ACETYLGLUCOSAMINYLTRANSFERASE A, ISOFORM A"/>
    <property type="match status" value="1"/>
</dbReference>
<evidence type="ECO:0000313" key="3">
    <source>
        <dbReference type="Proteomes" id="UP000053660"/>
    </source>
</evidence>
<gene>
    <name evidence="2" type="ORF">OESDEN_03555</name>
</gene>
<dbReference type="GO" id="GO:0005795">
    <property type="term" value="C:Golgi stack"/>
    <property type="evidence" value="ECO:0007669"/>
    <property type="project" value="TreeGrafter"/>
</dbReference>
<dbReference type="Proteomes" id="UP000053660">
    <property type="component" value="Unassembled WGS sequence"/>
</dbReference>
<dbReference type="GO" id="GO:0005793">
    <property type="term" value="C:endoplasmic reticulum-Golgi intermediate compartment"/>
    <property type="evidence" value="ECO:0007669"/>
    <property type="project" value="TreeGrafter"/>
</dbReference>
<organism evidence="2 3">
    <name type="scientific">Oesophagostomum dentatum</name>
    <name type="common">Nodular worm</name>
    <dbReference type="NCBI Taxonomy" id="61180"/>
    <lineage>
        <taxon>Eukaryota</taxon>
        <taxon>Metazoa</taxon>
        <taxon>Ecdysozoa</taxon>
        <taxon>Nematoda</taxon>
        <taxon>Chromadorea</taxon>
        <taxon>Rhabditida</taxon>
        <taxon>Rhabditina</taxon>
        <taxon>Rhabditomorpha</taxon>
        <taxon>Strongyloidea</taxon>
        <taxon>Strongylidae</taxon>
        <taxon>Oesophagostomum</taxon>
    </lineage>
</organism>
<keyword evidence="2" id="KW-0808">Transferase</keyword>
<dbReference type="GO" id="GO:0006487">
    <property type="term" value="P:protein N-linked glycosylation"/>
    <property type="evidence" value="ECO:0007669"/>
    <property type="project" value="TreeGrafter"/>
</dbReference>
<keyword evidence="3" id="KW-1185">Reference proteome</keyword>
<dbReference type="InterPro" id="IPR057279">
    <property type="entry name" value="MGAT4"/>
</dbReference>
<accession>A0A0B1TM42</accession>
<sequence length="137" mass="16233">MPVVMRKTNYVMRTLTSLVEKLCPSSRDYVLFVVMFAVPNTDTDEFRNVSDAVLSTFSREIKEGLLEVMVIPPKWYELEFEMLVPTFGDSKERMRWRTKQNLDYFYLMNYARHKAEYYMQLEDDIIATSGYSYVSSI</sequence>
<dbReference type="GO" id="GO:0005783">
    <property type="term" value="C:endoplasmic reticulum"/>
    <property type="evidence" value="ECO:0007669"/>
    <property type="project" value="TreeGrafter"/>
</dbReference>
<reference evidence="2 3" key="1">
    <citation type="submission" date="2014-03" db="EMBL/GenBank/DDBJ databases">
        <title>Draft genome of the hookworm Oesophagostomum dentatum.</title>
        <authorList>
            <person name="Mitreva M."/>
        </authorList>
    </citation>
    <scope>NUCLEOTIDE SEQUENCE [LARGE SCALE GENOMIC DNA]</scope>
    <source>
        <strain evidence="2 3">OD-Hann</strain>
    </source>
</reference>
<dbReference type="PANTHER" id="PTHR12062">
    <property type="entry name" value="N-ACETYLGLUCOSAMINYLTRANSFERASE VI"/>
    <property type="match status" value="1"/>
</dbReference>
<dbReference type="GO" id="GO:0008375">
    <property type="term" value="F:acetylglucosaminyltransferase activity"/>
    <property type="evidence" value="ECO:0007669"/>
    <property type="project" value="TreeGrafter"/>
</dbReference>
<protein>
    <submittedName>
        <fullName evidence="2">N-Acetylglucosaminyltransferase-IV region</fullName>
    </submittedName>
</protein>
<proteinExistence type="predicted"/>
<dbReference type="EMBL" id="KN549655">
    <property type="protein sequence ID" value="KHJ96480.1"/>
    <property type="molecule type" value="Genomic_DNA"/>
</dbReference>